<dbReference type="GO" id="GO:0098552">
    <property type="term" value="C:side of membrane"/>
    <property type="evidence" value="ECO:0007669"/>
    <property type="project" value="UniProtKB-KW"/>
</dbReference>
<gene>
    <name evidence="14" type="ORF">Egran_01010</name>
</gene>
<evidence type="ECO:0000256" key="5">
    <source>
        <dbReference type="ARBA" id="ARBA00023136"/>
    </source>
</evidence>
<feature type="region of interest" description="Disordered" evidence="11">
    <location>
        <begin position="481"/>
        <end position="505"/>
    </location>
</feature>
<organism evidence="14 15">
    <name type="scientific">Elaphomyces granulatus</name>
    <dbReference type="NCBI Taxonomy" id="519963"/>
    <lineage>
        <taxon>Eukaryota</taxon>
        <taxon>Fungi</taxon>
        <taxon>Dikarya</taxon>
        <taxon>Ascomycota</taxon>
        <taxon>Pezizomycotina</taxon>
        <taxon>Eurotiomycetes</taxon>
        <taxon>Eurotiomycetidae</taxon>
        <taxon>Eurotiales</taxon>
        <taxon>Elaphomycetaceae</taxon>
        <taxon>Elaphomyces</taxon>
    </lineage>
</organism>
<feature type="chain" id="PRO_5011816987" description="1,3-beta-glucanosyltransferase" evidence="10">
    <location>
        <begin position="19"/>
        <end position="539"/>
    </location>
</feature>
<evidence type="ECO:0000256" key="7">
    <source>
        <dbReference type="ARBA" id="ARBA00023180"/>
    </source>
</evidence>
<evidence type="ECO:0000313" key="15">
    <source>
        <dbReference type="Proteomes" id="UP000243515"/>
    </source>
</evidence>
<dbReference type="PANTHER" id="PTHR31468">
    <property type="entry name" value="1,3-BETA-GLUCANOSYLTRANSFERASE GAS1"/>
    <property type="match status" value="1"/>
</dbReference>
<dbReference type="FunFam" id="3.20.20.80:FF:000038">
    <property type="entry name" value="1,3-beta-glucanosyltransferase"/>
    <property type="match status" value="1"/>
</dbReference>
<keyword evidence="6" id="KW-1015">Disulfide bond</keyword>
<keyword evidence="15" id="KW-1185">Reference proteome</keyword>
<evidence type="ECO:0000256" key="1">
    <source>
        <dbReference type="ARBA" id="ARBA00004609"/>
    </source>
</evidence>
<dbReference type="OrthoDB" id="421038at2759"/>
<evidence type="ECO:0000256" key="2">
    <source>
        <dbReference type="ARBA" id="ARBA00007528"/>
    </source>
</evidence>
<keyword evidence="12" id="KW-0812">Transmembrane</keyword>
<keyword evidence="7" id="KW-0325">Glycoprotein</keyword>
<evidence type="ECO:0000256" key="11">
    <source>
        <dbReference type="SAM" id="MobiDB-lite"/>
    </source>
</evidence>
<accession>A0A232M571</accession>
<protein>
    <recommendedName>
        <fullName evidence="10">1,3-beta-glucanosyltransferase</fullName>
        <ecNumber evidence="10">2.4.1.-</ecNumber>
    </recommendedName>
</protein>
<dbReference type="Gene3D" id="1.20.58.1040">
    <property type="match status" value="1"/>
</dbReference>
<keyword evidence="12" id="KW-1133">Transmembrane helix</keyword>
<comment type="caution">
    <text evidence="14">The sequence shown here is derived from an EMBL/GenBank/DDBJ whole genome shotgun (WGS) entry which is preliminary data.</text>
</comment>
<dbReference type="Pfam" id="PF07983">
    <property type="entry name" value="X8"/>
    <property type="match status" value="1"/>
</dbReference>
<reference evidence="14 15" key="1">
    <citation type="journal article" date="2015" name="Environ. Microbiol.">
        <title>Metagenome sequence of Elaphomyces granulatus from sporocarp tissue reveals Ascomycota ectomycorrhizal fingerprints of genome expansion and a Proteobacteria-rich microbiome.</title>
        <authorList>
            <person name="Quandt C.A."/>
            <person name="Kohler A."/>
            <person name="Hesse C.N."/>
            <person name="Sharpton T.J."/>
            <person name="Martin F."/>
            <person name="Spatafora J.W."/>
        </authorList>
    </citation>
    <scope>NUCLEOTIDE SEQUENCE [LARGE SCALE GENOMIC DNA]</scope>
    <source>
        <strain evidence="14 15">OSC145934</strain>
    </source>
</reference>
<keyword evidence="5 10" id="KW-0472">Membrane</keyword>
<dbReference type="Pfam" id="PF03198">
    <property type="entry name" value="Glyco_hydro_72"/>
    <property type="match status" value="1"/>
</dbReference>
<dbReference type="GO" id="GO:0042124">
    <property type="term" value="F:1,3-beta-glucanosyltransferase activity"/>
    <property type="evidence" value="ECO:0007669"/>
    <property type="project" value="TreeGrafter"/>
</dbReference>
<feature type="compositionally biased region" description="Low complexity" evidence="11">
    <location>
        <begin position="489"/>
        <end position="505"/>
    </location>
</feature>
<keyword evidence="4 10" id="KW-0732">Signal</keyword>
<feature type="signal peptide" evidence="10">
    <location>
        <begin position="1"/>
        <end position="18"/>
    </location>
</feature>
<keyword evidence="8 10" id="KW-0449">Lipoprotein</keyword>
<evidence type="ECO:0000256" key="3">
    <source>
        <dbReference type="ARBA" id="ARBA00022622"/>
    </source>
</evidence>
<dbReference type="InterPro" id="IPR012946">
    <property type="entry name" value="X8"/>
</dbReference>
<keyword evidence="3 10" id="KW-0336">GPI-anchor</keyword>
<dbReference type="GO" id="GO:0071970">
    <property type="term" value="P:fungal-type cell wall (1-&gt;3)-beta-D-glucan biosynthetic process"/>
    <property type="evidence" value="ECO:0007669"/>
    <property type="project" value="TreeGrafter"/>
</dbReference>
<dbReference type="InterPro" id="IPR004886">
    <property type="entry name" value="Glucanosyltransferase"/>
</dbReference>
<evidence type="ECO:0000256" key="4">
    <source>
        <dbReference type="ARBA" id="ARBA00022729"/>
    </source>
</evidence>
<dbReference type="PANTHER" id="PTHR31468:SF2">
    <property type="entry name" value="1,3-BETA-GLUCANOSYLTRANSFERASE GAS1"/>
    <property type="match status" value="1"/>
</dbReference>
<comment type="subcellular location">
    <subcellularLocation>
        <location evidence="1 10">Cell membrane</location>
        <topology evidence="1 10">Lipid-anchor</topology>
        <topology evidence="1 10">GPI-anchor</topology>
    </subcellularLocation>
</comment>
<dbReference type="EMBL" id="NPHW01002557">
    <property type="protein sequence ID" value="OXV11227.1"/>
    <property type="molecule type" value="Genomic_DNA"/>
</dbReference>
<evidence type="ECO:0000256" key="9">
    <source>
        <dbReference type="ARBA" id="ARBA00025026"/>
    </source>
</evidence>
<sequence>MKFSVLAGAALLAGTALADVDPIVINTSKFFYKTNGTEFFIRGVAYQQDYSGGGANGDSSSSNSSTYVDPLADSASCQRDIPYLVALRTNTIRVYAIDPTKNHDQCMQMLADAGIYVISDLSSPSQSIIRDDPQWNIALYQRYTAVIDALAKYNNVIGFFAGNEVSNNLTNTDASAFVKAAVRDMKAYIKAKNYRTMGVGYATNDDSDIRVNMANYFNCGSRDSSIDFWGYNVYSWCGNSSYQKSGYEARTQEFQSYSVPVFFAEYGCNTVRPRQFSEVAALFGDTMTKVWSGGVVYMYFEEANNYGLVSVSGNSVSKLPDYSYLSQEMASVTATGVSNSAYHPSNTAAQSCPTVDSKWAASEKLPPSPNAQLCSCMVSSLTCVVQASVSSKQLAQLFNQVCGYGVCNGITANATTGVYGAYSMCADMDKLSFAMDQYFQAQIAKGNGASACDFGGSASTQATSSPSGTCSVLLGQAGSQGTGSVAANPTATGSSPSGGSSSSAAARPVAAPSSVHFGMWQVGAYVVTAAIAGVGMIIL</sequence>
<evidence type="ECO:0000259" key="13">
    <source>
        <dbReference type="SMART" id="SM00768"/>
    </source>
</evidence>
<dbReference type="Gene3D" id="3.20.20.80">
    <property type="entry name" value="Glycosidases"/>
    <property type="match status" value="1"/>
</dbReference>
<dbReference type="SMART" id="SM00768">
    <property type="entry name" value="X8"/>
    <property type="match status" value="1"/>
</dbReference>
<name>A0A232M571_9EURO</name>
<evidence type="ECO:0000256" key="10">
    <source>
        <dbReference type="RuleBase" id="RU361209"/>
    </source>
</evidence>
<keyword evidence="10" id="KW-0808">Transferase</keyword>
<dbReference type="SUPFAM" id="SSF51445">
    <property type="entry name" value="(Trans)glycosidases"/>
    <property type="match status" value="1"/>
</dbReference>
<evidence type="ECO:0000256" key="6">
    <source>
        <dbReference type="ARBA" id="ARBA00023157"/>
    </source>
</evidence>
<dbReference type="GO" id="GO:0031505">
    <property type="term" value="P:fungal-type cell wall organization"/>
    <property type="evidence" value="ECO:0007669"/>
    <property type="project" value="TreeGrafter"/>
</dbReference>
<dbReference type="InterPro" id="IPR017853">
    <property type="entry name" value="GH"/>
</dbReference>
<evidence type="ECO:0000313" key="14">
    <source>
        <dbReference type="EMBL" id="OXV11227.1"/>
    </source>
</evidence>
<dbReference type="AlphaFoldDB" id="A0A232M571"/>
<comment type="similarity">
    <text evidence="2 10">Belongs to the glycosyl hydrolase 72 family.</text>
</comment>
<feature type="transmembrane region" description="Helical" evidence="12">
    <location>
        <begin position="517"/>
        <end position="538"/>
    </location>
</feature>
<comment type="function">
    <text evidence="9">Splits internally a 1,3-beta-glucan molecule and transfers the newly generated reducing end (the donor) to the non-reducing end of another 1,3-beta-glucan molecule (the acceptor) forming a 1,3-beta linkage, resulting in the elongation of 1,3-beta-glucan chains in the cell wall. Involved in cell wall morphogenesis.</text>
</comment>
<dbReference type="GO" id="GO:0005886">
    <property type="term" value="C:plasma membrane"/>
    <property type="evidence" value="ECO:0007669"/>
    <property type="project" value="UniProtKB-SubCell"/>
</dbReference>
<evidence type="ECO:0000256" key="12">
    <source>
        <dbReference type="SAM" id="Phobius"/>
    </source>
</evidence>
<evidence type="ECO:0000256" key="8">
    <source>
        <dbReference type="ARBA" id="ARBA00023288"/>
    </source>
</evidence>
<proteinExistence type="inferred from homology"/>
<dbReference type="EC" id="2.4.1.-" evidence="10"/>
<dbReference type="Proteomes" id="UP000243515">
    <property type="component" value="Unassembled WGS sequence"/>
</dbReference>
<feature type="domain" description="X8" evidence="13">
    <location>
        <begin position="381"/>
        <end position="472"/>
    </location>
</feature>